<dbReference type="AlphaFoldDB" id="A0A9J6PQL0"/>
<dbReference type="RefSeq" id="WP_267145189.1">
    <property type="nucleotide sequence ID" value="NZ_JAODIM010000033.1"/>
</dbReference>
<dbReference type="EMBL" id="JAODIM010000033">
    <property type="protein sequence ID" value="MCU5776327.1"/>
    <property type="molecule type" value="Genomic_DNA"/>
</dbReference>
<reference evidence="1" key="1">
    <citation type="submission" date="2022-09" db="EMBL/GenBank/DDBJ databases">
        <title>Winslowiella arboricola sp. nov., isolated from bleeding cankers on broadleaf hosts.</title>
        <authorList>
            <person name="Brady C."/>
            <person name="Kaur S."/>
            <person name="Crampton B."/>
            <person name="Maddock D."/>
            <person name="Arnold D."/>
            <person name="Denman S."/>
        </authorList>
    </citation>
    <scope>NUCLEOTIDE SEQUENCE</scope>
    <source>
        <strain evidence="1">BAC 15a-03b</strain>
    </source>
</reference>
<accession>A0A9J6PQL0</accession>
<gene>
    <name evidence="1" type="ORF">N5923_02290</name>
</gene>
<protein>
    <submittedName>
        <fullName evidence="1">Excisionase</fullName>
    </submittedName>
</protein>
<sequence length="77" mass="9055">MINLECVPISMYCRATGESIEVINKRVRTGIWQEGRHVLRIYGVRERWIDLAAVDEWARKSRPSKDFEPNWAALDDH</sequence>
<dbReference type="Proteomes" id="UP001064262">
    <property type="component" value="Unassembled WGS sequence"/>
</dbReference>
<keyword evidence="2" id="KW-1185">Reference proteome</keyword>
<evidence type="ECO:0000313" key="2">
    <source>
        <dbReference type="Proteomes" id="UP001064262"/>
    </source>
</evidence>
<evidence type="ECO:0000313" key="1">
    <source>
        <dbReference type="EMBL" id="MCU5776327.1"/>
    </source>
</evidence>
<name>A0A9J6PQL0_9GAMM</name>
<proteinExistence type="predicted"/>
<organism evidence="1 2">
    <name type="scientific">Winslowiella arboricola</name>
    <dbReference type="NCBI Taxonomy" id="2978220"/>
    <lineage>
        <taxon>Bacteria</taxon>
        <taxon>Pseudomonadati</taxon>
        <taxon>Pseudomonadota</taxon>
        <taxon>Gammaproteobacteria</taxon>
        <taxon>Enterobacterales</taxon>
        <taxon>Erwiniaceae</taxon>
        <taxon>Winslowiella</taxon>
    </lineage>
</organism>
<comment type="caution">
    <text evidence="1">The sequence shown here is derived from an EMBL/GenBank/DDBJ whole genome shotgun (WGS) entry which is preliminary data.</text>
</comment>